<protein>
    <recommendedName>
        <fullName evidence="8">Transcriptional coactivator HFI1/ADA1</fullName>
    </recommendedName>
</protein>
<dbReference type="InterPro" id="IPR024738">
    <property type="entry name" value="Hfi1/Tada1"/>
</dbReference>
<dbReference type="GO" id="GO:0005634">
    <property type="term" value="C:nucleus"/>
    <property type="evidence" value="ECO:0007669"/>
    <property type="project" value="UniProtKB-SubCell"/>
</dbReference>
<evidence type="ECO:0000313" key="6">
    <source>
        <dbReference type="EMBL" id="WWC88810.1"/>
    </source>
</evidence>
<keyword evidence="4" id="KW-0539">Nucleus</keyword>
<gene>
    <name evidence="6" type="ORF">L201_003723</name>
</gene>
<keyword evidence="2" id="KW-0805">Transcription regulation</keyword>
<sequence length="505" mass="55740">MSGQPQSPSRPIHPSSNQALPPQNYNPDSIPKLPRPLPFERIDTHSIKQQLHDVLGEDGLPYWKALNGYLLGQLGRGELESMVRSWFKGDKLELHNTLLLSLLNNASIPPTLYTPITTSSINKKRKRVPYDNKEFDIDEENIEPKLRVQNLILGLSGRERLRIRRSILGKQANNNNSNNSANTSGITVAEGELNNTDNELNNNSFSNRRYSTWSNVHPNAIIPPVLPPSRNLPTSQQLSLRLSQYAKNHSLNLSSEFLSEIGEFLSVGLDTHLEDILHGVLHLTGSNRPGIGTIRIPNSNHNYNNNNLNDHHSSSSTSKFAFDPNASGIAAQQNGKNTIEGQIPKVNLNSLNHLLMLNPSLNPIISPSLYKLQSGQTISTESPPVQSSSSQHTLVNGITNTDRSKIENGLNGYDNEQSSSSSSPFKLSSSSTTNRKDITHNSSTTSTNKKSRIDIITNKLVDSTLLKLDKAGGGGDGVTELKKEKKHNLHWKYEDPAILLKDILG</sequence>
<feature type="compositionally biased region" description="Low complexity" evidence="5">
    <location>
        <begin position="382"/>
        <end position="391"/>
    </location>
</feature>
<comment type="subcellular location">
    <subcellularLocation>
        <location evidence="1">Nucleus</location>
    </subcellularLocation>
</comment>
<name>A0AAX4JTQ6_9TREE</name>
<dbReference type="RefSeq" id="XP_066075573.1">
    <property type="nucleotide sequence ID" value="XM_066219476.1"/>
</dbReference>
<dbReference type="AlphaFoldDB" id="A0AAX4JTQ6"/>
<dbReference type="PANTHER" id="PTHR21277">
    <property type="entry name" value="TRANSCRIPTIONAL ADAPTER 1"/>
    <property type="match status" value="1"/>
</dbReference>
<reference evidence="6 7" key="1">
    <citation type="submission" date="2024-01" db="EMBL/GenBank/DDBJ databases">
        <title>Comparative genomics of Cryptococcus and Kwoniella reveals pathogenesis evolution and contrasting modes of karyotype evolution via chromosome fusion or intercentromeric recombination.</title>
        <authorList>
            <person name="Coelho M.A."/>
            <person name="David-Palma M."/>
            <person name="Shea T."/>
            <person name="Bowers K."/>
            <person name="McGinley-Smith S."/>
            <person name="Mohammad A.W."/>
            <person name="Gnirke A."/>
            <person name="Yurkov A.M."/>
            <person name="Nowrousian M."/>
            <person name="Sun S."/>
            <person name="Cuomo C.A."/>
            <person name="Heitman J."/>
        </authorList>
    </citation>
    <scope>NUCLEOTIDE SEQUENCE [LARGE SCALE GENOMIC DNA]</scope>
    <source>
        <strain evidence="6 7">CBS 6074</strain>
    </source>
</reference>
<dbReference type="PANTHER" id="PTHR21277:SF5">
    <property type="entry name" value="TRANSCRIPTIONAL ADAPTER 1"/>
    <property type="match status" value="1"/>
</dbReference>
<feature type="compositionally biased region" description="Polar residues" evidence="5">
    <location>
        <begin position="392"/>
        <end position="401"/>
    </location>
</feature>
<evidence type="ECO:0000256" key="2">
    <source>
        <dbReference type="ARBA" id="ARBA00023015"/>
    </source>
</evidence>
<accession>A0AAX4JTQ6</accession>
<dbReference type="GO" id="GO:0006357">
    <property type="term" value="P:regulation of transcription by RNA polymerase II"/>
    <property type="evidence" value="ECO:0007669"/>
    <property type="project" value="TreeGrafter"/>
</dbReference>
<organism evidence="6 7">
    <name type="scientific">Kwoniella dendrophila CBS 6074</name>
    <dbReference type="NCBI Taxonomy" id="1295534"/>
    <lineage>
        <taxon>Eukaryota</taxon>
        <taxon>Fungi</taxon>
        <taxon>Dikarya</taxon>
        <taxon>Basidiomycota</taxon>
        <taxon>Agaricomycotina</taxon>
        <taxon>Tremellomycetes</taxon>
        <taxon>Tremellales</taxon>
        <taxon>Cryptococcaceae</taxon>
        <taxon>Kwoniella</taxon>
    </lineage>
</organism>
<feature type="region of interest" description="Disordered" evidence="5">
    <location>
        <begin position="376"/>
        <end position="449"/>
    </location>
</feature>
<feature type="compositionally biased region" description="Polar residues" evidence="5">
    <location>
        <begin position="1"/>
        <end position="27"/>
    </location>
</feature>
<dbReference type="EMBL" id="CP144101">
    <property type="protein sequence ID" value="WWC88810.1"/>
    <property type="molecule type" value="Genomic_DNA"/>
</dbReference>
<evidence type="ECO:0000256" key="5">
    <source>
        <dbReference type="SAM" id="MobiDB-lite"/>
    </source>
</evidence>
<keyword evidence="3" id="KW-0804">Transcription</keyword>
<proteinExistence type="predicted"/>
<evidence type="ECO:0000256" key="4">
    <source>
        <dbReference type="ARBA" id="ARBA00023242"/>
    </source>
</evidence>
<dbReference type="GeneID" id="91094393"/>
<feature type="region of interest" description="Disordered" evidence="5">
    <location>
        <begin position="1"/>
        <end position="37"/>
    </location>
</feature>
<dbReference type="Pfam" id="PF12767">
    <property type="entry name" value="SAGA-Tad1"/>
    <property type="match status" value="1"/>
</dbReference>
<dbReference type="GO" id="GO:0000124">
    <property type="term" value="C:SAGA complex"/>
    <property type="evidence" value="ECO:0007669"/>
    <property type="project" value="UniProtKB-ARBA"/>
</dbReference>
<evidence type="ECO:0000256" key="3">
    <source>
        <dbReference type="ARBA" id="ARBA00023163"/>
    </source>
</evidence>
<keyword evidence="7" id="KW-1185">Reference proteome</keyword>
<evidence type="ECO:0000313" key="7">
    <source>
        <dbReference type="Proteomes" id="UP001355207"/>
    </source>
</evidence>
<dbReference type="Proteomes" id="UP001355207">
    <property type="component" value="Chromosome 4"/>
</dbReference>
<feature type="compositionally biased region" description="Low complexity" evidence="5">
    <location>
        <begin position="418"/>
        <end position="431"/>
    </location>
</feature>
<evidence type="ECO:0008006" key="8">
    <source>
        <dbReference type="Google" id="ProtNLM"/>
    </source>
</evidence>
<dbReference type="GO" id="GO:0003713">
    <property type="term" value="F:transcription coactivator activity"/>
    <property type="evidence" value="ECO:0007669"/>
    <property type="project" value="TreeGrafter"/>
</dbReference>
<evidence type="ECO:0000256" key="1">
    <source>
        <dbReference type="ARBA" id="ARBA00004123"/>
    </source>
</evidence>